<organism evidence="8 9">
    <name type="scientific">Halobacillus karajensis</name>
    <dbReference type="NCBI Taxonomy" id="195088"/>
    <lineage>
        <taxon>Bacteria</taxon>
        <taxon>Bacillati</taxon>
        <taxon>Bacillota</taxon>
        <taxon>Bacilli</taxon>
        <taxon>Bacillales</taxon>
        <taxon>Bacillaceae</taxon>
        <taxon>Halobacillus</taxon>
    </lineage>
</organism>
<dbReference type="InterPro" id="IPR032697">
    <property type="entry name" value="SQ_cyclase_N"/>
</dbReference>
<accession>A0A024P564</accession>
<dbReference type="Pfam" id="PF13249">
    <property type="entry name" value="SQHop_cyclase_N"/>
    <property type="match status" value="1"/>
</dbReference>
<dbReference type="NCBIfam" id="TIGR01507">
    <property type="entry name" value="hopene_cyclase"/>
    <property type="match status" value="1"/>
</dbReference>
<dbReference type="GO" id="GO:0016866">
    <property type="term" value="F:intramolecular transferase activity"/>
    <property type="evidence" value="ECO:0007669"/>
    <property type="project" value="InterPro"/>
</dbReference>
<evidence type="ECO:0000256" key="4">
    <source>
        <dbReference type="ARBA" id="ARBA00023235"/>
    </source>
</evidence>
<feature type="transmembrane region" description="Helical" evidence="5">
    <location>
        <begin position="259"/>
        <end position="278"/>
    </location>
</feature>
<evidence type="ECO:0000259" key="6">
    <source>
        <dbReference type="Pfam" id="PF13243"/>
    </source>
</evidence>
<dbReference type="UniPathway" id="UPA00337"/>
<evidence type="ECO:0000256" key="3">
    <source>
        <dbReference type="ARBA" id="ARBA00022737"/>
    </source>
</evidence>
<evidence type="ECO:0000256" key="2">
    <source>
        <dbReference type="ARBA" id="ARBA00009755"/>
    </source>
</evidence>
<dbReference type="AlphaFoldDB" id="A0A024P564"/>
<reference evidence="8 9" key="2">
    <citation type="submission" date="2014-05" db="EMBL/GenBank/DDBJ databases">
        <title>Draft genome sequence of Halobacillus karajensis HK-03.</title>
        <authorList>
            <person name="Khelaifia S."/>
            <person name="Croce O."/>
            <person name="Lagier J.C."/>
            <person name="Raoult D."/>
        </authorList>
    </citation>
    <scope>NUCLEOTIDE SEQUENCE [LARGE SCALE GENOMIC DNA]</scope>
    <source>
        <strain evidence="8 9">HD-03</strain>
    </source>
</reference>
<dbReference type="Proteomes" id="UP000028868">
    <property type="component" value="Unassembled WGS sequence"/>
</dbReference>
<dbReference type="EMBL" id="CCDI010000002">
    <property type="protein sequence ID" value="CDQ23781.1"/>
    <property type="molecule type" value="Genomic_DNA"/>
</dbReference>
<gene>
    <name evidence="8" type="primary">sqhC</name>
    <name evidence="8" type="ORF">BN983_02032</name>
</gene>
<dbReference type="InterPro" id="IPR008930">
    <property type="entry name" value="Terpenoid_cyclase/PrenylTrfase"/>
</dbReference>
<dbReference type="SFLD" id="SFLDG01016">
    <property type="entry name" value="Prenyltransferase_Like_2"/>
    <property type="match status" value="1"/>
</dbReference>
<keyword evidence="9" id="KW-1185">Reference proteome</keyword>
<keyword evidence="5" id="KW-1133">Transmembrane helix</keyword>
<dbReference type="PANTHER" id="PTHR11764">
    <property type="entry name" value="TERPENE CYCLASE/MUTASE FAMILY MEMBER"/>
    <property type="match status" value="1"/>
</dbReference>
<keyword evidence="5" id="KW-0812">Transmembrane</keyword>
<keyword evidence="4" id="KW-0413">Isomerase</keyword>
<dbReference type="Gene3D" id="1.50.10.20">
    <property type="match status" value="2"/>
</dbReference>
<dbReference type="GO" id="GO:0016104">
    <property type="term" value="P:triterpenoid biosynthetic process"/>
    <property type="evidence" value="ECO:0007669"/>
    <property type="project" value="InterPro"/>
</dbReference>
<reference evidence="9" key="1">
    <citation type="submission" date="2014-03" db="EMBL/GenBank/DDBJ databases">
        <authorList>
            <person name="Urmite Genomes U."/>
        </authorList>
    </citation>
    <scope>NUCLEOTIDE SEQUENCE [LARGE SCALE GENOMIC DNA]</scope>
    <source>
        <strain evidence="9">HD-03</strain>
    </source>
</reference>
<evidence type="ECO:0000259" key="7">
    <source>
        <dbReference type="Pfam" id="PF13249"/>
    </source>
</evidence>
<dbReference type="Pfam" id="PF13243">
    <property type="entry name" value="SQHop_cyclase_C"/>
    <property type="match status" value="1"/>
</dbReference>
<protein>
    <submittedName>
        <fullName evidence="8">Sporulenol synthase</fullName>
    </submittedName>
</protein>
<dbReference type="RefSeq" id="WP_316245388.1">
    <property type="nucleotide sequence ID" value="NZ_CCDH010000003.1"/>
</dbReference>
<keyword evidence="5" id="KW-0472">Membrane</keyword>
<comment type="pathway">
    <text evidence="1">Secondary metabolite biosynthesis; hopanoid biosynthesis.</text>
</comment>
<dbReference type="GO" id="GO:0005811">
    <property type="term" value="C:lipid droplet"/>
    <property type="evidence" value="ECO:0007669"/>
    <property type="project" value="InterPro"/>
</dbReference>
<evidence type="ECO:0000313" key="8">
    <source>
        <dbReference type="EMBL" id="CDQ23781.1"/>
    </source>
</evidence>
<evidence type="ECO:0000256" key="1">
    <source>
        <dbReference type="ARBA" id="ARBA00004999"/>
    </source>
</evidence>
<keyword evidence="3" id="KW-0677">Repeat</keyword>
<dbReference type="InterPro" id="IPR006400">
    <property type="entry name" value="Hopene-cyclase"/>
</dbReference>
<dbReference type="PANTHER" id="PTHR11764:SF20">
    <property type="entry name" value="LANOSTEROL SYNTHASE"/>
    <property type="match status" value="1"/>
</dbReference>
<sequence>MKQWVLSEMERLINLLKRDQSQDGSWDYAFETGVATDSYMIILLRSLEIHEEKLIQALSERIVSKQEKNGAWKLFYDEGPGNLSATIEAYYGLLYSGYANSEDPNMKKAEQFILQHGGLNEAGMFTKIMLALTGQQAWPKFFPIPLEAILLPVHFPLNLYDISVFGRANMVPLLLLAHEKYQLTTPQTPDLSHLYVHFDERSGHHFFRESDRILEWRNYLSSLTKALQSSFYTLNHLEEIAAEQAKQYMLKRIESDGTFLNYFSATFLMIFAFMSQGFSKKDKKIRNAVNGLKSMATLIDGRVHMQYTTADVWNTSLISYTLQEAGVSEKDDVIQKANRYLLSRQQFKYGDWVVHNPSTSPGGWGFSDLNTINPDVDDTTASLRAIQKILSYQPGFHQAWERGTQWGMSMQNTDGGWPSFERNVDKKILNLLPVQGGEFLLLDPSTADLTGRTLEFLGNFTNVNKNHSAIARGIEWLRKKQNQNGSWYGRWGICYIYGTWAAVTGLIACGADSKAPMLRKAVQWLKDIQNEDGGWGESCKSDTEKRYMPLKASTLTHTAWALDALISASSSPTPAIEKGIQFLIEKGNNKNWTHNYPKGQGMGGAFYIHYHSYRYIYPLLALSHYKHKFQREAV</sequence>
<comment type="similarity">
    <text evidence="2">Belongs to the terpene cyclase/mutase family.</text>
</comment>
<dbReference type="SUPFAM" id="SSF48239">
    <property type="entry name" value="Terpenoid cyclases/Protein prenyltransferases"/>
    <property type="match status" value="2"/>
</dbReference>
<feature type="domain" description="Squalene cyclase C-terminal" evidence="6">
    <location>
        <begin position="311"/>
        <end position="626"/>
    </location>
</feature>
<feature type="domain" description="Squalene cyclase N-terminal" evidence="7">
    <location>
        <begin position="13"/>
        <end position="296"/>
    </location>
</feature>
<evidence type="ECO:0000256" key="5">
    <source>
        <dbReference type="SAM" id="Phobius"/>
    </source>
</evidence>
<evidence type="ECO:0000313" key="9">
    <source>
        <dbReference type="Proteomes" id="UP000028868"/>
    </source>
</evidence>
<name>A0A024P564_9BACI</name>
<dbReference type="NCBIfam" id="TIGR01787">
    <property type="entry name" value="squalene_cyclas"/>
    <property type="match status" value="1"/>
</dbReference>
<comment type="caution">
    <text evidence="8">The sequence shown here is derived from an EMBL/GenBank/DDBJ whole genome shotgun (WGS) entry which is preliminary data.</text>
</comment>
<dbReference type="InterPro" id="IPR032696">
    <property type="entry name" value="SQ_cyclase_C"/>
</dbReference>
<dbReference type="InterPro" id="IPR018333">
    <property type="entry name" value="Squalene_cyclase"/>
</dbReference>
<proteinExistence type="inferred from homology"/>